<dbReference type="EMBL" id="VLLG01000002">
    <property type="protein sequence ID" value="TWI91880.1"/>
    <property type="molecule type" value="Genomic_DNA"/>
</dbReference>
<name>A0A562TFZ0_CHIJA</name>
<dbReference type="Proteomes" id="UP000316778">
    <property type="component" value="Unassembled WGS sequence"/>
</dbReference>
<reference evidence="2 3" key="1">
    <citation type="journal article" date="2013" name="Stand. Genomic Sci.">
        <title>Genomic Encyclopedia of Type Strains, Phase I: The one thousand microbial genomes (KMG-I) project.</title>
        <authorList>
            <person name="Kyrpides N.C."/>
            <person name="Woyke T."/>
            <person name="Eisen J.A."/>
            <person name="Garrity G."/>
            <person name="Lilburn T.G."/>
            <person name="Beck B.J."/>
            <person name="Whitman W.B."/>
            <person name="Hugenholtz P."/>
            <person name="Klenk H.P."/>
        </authorList>
    </citation>
    <scope>NUCLEOTIDE SEQUENCE [LARGE SCALE GENOMIC DNA]</scope>
    <source>
        <strain evidence="2 3">DSM 13484</strain>
    </source>
</reference>
<organism evidence="2 3">
    <name type="scientific">Chitinophaga japonensis</name>
    <name type="common">Flexibacter japonensis</name>
    <dbReference type="NCBI Taxonomy" id="104662"/>
    <lineage>
        <taxon>Bacteria</taxon>
        <taxon>Pseudomonadati</taxon>
        <taxon>Bacteroidota</taxon>
        <taxon>Chitinophagia</taxon>
        <taxon>Chitinophagales</taxon>
        <taxon>Chitinophagaceae</taxon>
        <taxon>Chitinophaga</taxon>
    </lineage>
</organism>
<gene>
    <name evidence="2" type="ORF">LX66_1261</name>
</gene>
<sequence length="58" mass="6465">MMQSNQQVQKPFFAQFLESQANESQEASSWQGTGKLIDAPGGDVTQKFPSDGDEEWDI</sequence>
<evidence type="ECO:0000313" key="2">
    <source>
        <dbReference type="EMBL" id="TWI91880.1"/>
    </source>
</evidence>
<comment type="caution">
    <text evidence="2">The sequence shown here is derived from an EMBL/GenBank/DDBJ whole genome shotgun (WGS) entry which is preliminary data.</text>
</comment>
<dbReference type="Pfam" id="PF12559">
    <property type="entry name" value="Inhibitor_I10"/>
    <property type="match status" value="1"/>
</dbReference>
<dbReference type="NCBIfam" id="NF033738">
    <property type="entry name" value="microvirid_RiPP"/>
    <property type="match status" value="1"/>
</dbReference>
<dbReference type="RefSeq" id="WP_145711011.1">
    <property type="nucleotide sequence ID" value="NZ_BAAAFY010000001.1"/>
</dbReference>
<keyword evidence="3" id="KW-1185">Reference proteome</keyword>
<protein>
    <submittedName>
        <fullName evidence="2">Serine endopeptidase inhibitor I10-like protein</fullName>
    </submittedName>
</protein>
<feature type="compositionally biased region" description="Low complexity" evidence="1">
    <location>
        <begin position="19"/>
        <end position="29"/>
    </location>
</feature>
<evidence type="ECO:0000256" key="1">
    <source>
        <dbReference type="SAM" id="MobiDB-lite"/>
    </source>
</evidence>
<dbReference type="AlphaFoldDB" id="A0A562TFZ0"/>
<evidence type="ECO:0000313" key="3">
    <source>
        <dbReference type="Proteomes" id="UP000316778"/>
    </source>
</evidence>
<dbReference type="InterPro" id="IPR022217">
    <property type="entry name" value="Prot_inh_I10_marinostatin"/>
</dbReference>
<feature type="region of interest" description="Disordered" evidence="1">
    <location>
        <begin position="19"/>
        <end position="58"/>
    </location>
</feature>
<accession>A0A562TFZ0</accession>
<proteinExistence type="predicted"/>